<evidence type="ECO:0008006" key="5">
    <source>
        <dbReference type="Google" id="ProtNLM"/>
    </source>
</evidence>
<evidence type="ECO:0000256" key="1">
    <source>
        <dbReference type="SAM" id="MobiDB-lite"/>
    </source>
</evidence>
<evidence type="ECO:0000256" key="2">
    <source>
        <dbReference type="SAM" id="SignalP"/>
    </source>
</evidence>
<protein>
    <recommendedName>
        <fullName evidence="5">Lipoprotein</fullName>
    </recommendedName>
</protein>
<dbReference type="Proteomes" id="UP000016587">
    <property type="component" value="Chromosome"/>
</dbReference>
<keyword evidence="4" id="KW-1185">Reference proteome</keyword>
<feature type="region of interest" description="Disordered" evidence="1">
    <location>
        <begin position="27"/>
        <end position="47"/>
    </location>
</feature>
<gene>
    <name evidence="3" type="ORF">DGI_1644</name>
</gene>
<evidence type="ECO:0000313" key="4">
    <source>
        <dbReference type="Proteomes" id="UP000016587"/>
    </source>
</evidence>
<feature type="signal peptide" evidence="2">
    <location>
        <begin position="1"/>
        <end position="24"/>
    </location>
</feature>
<dbReference type="AlphaFoldDB" id="T2GBB5"/>
<evidence type="ECO:0000313" key="3">
    <source>
        <dbReference type="EMBL" id="AGW13469.1"/>
    </source>
</evidence>
<dbReference type="EMBL" id="CP006585">
    <property type="protein sequence ID" value="AGW13469.1"/>
    <property type="molecule type" value="Genomic_DNA"/>
</dbReference>
<dbReference type="HOGENOM" id="CLU_132546_0_0_7"/>
<dbReference type="RefSeq" id="WP_021760324.1">
    <property type="nucleotide sequence ID" value="NC_022444.1"/>
</dbReference>
<keyword evidence="2" id="KW-0732">Signal</keyword>
<name>T2GBB5_MEGG1</name>
<feature type="compositionally biased region" description="Low complexity" evidence="1">
    <location>
        <begin position="34"/>
        <end position="47"/>
    </location>
</feature>
<organism evidence="3 4">
    <name type="scientific">Megalodesulfovibrio gigas (strain ATCC 19364 / DSM 1382 / NCIMB 9332 / VKM B-1759)</name>
    <name type="common">Desulfovibrio gigas</name>
    <dbReference type="NCBI Taxonomy" id="1121448"/>
    <lineage>
        <taxon>Bacteria</taxon>
        <taxon>Pseudomonadati</taxon>
        <taxon>Thermodesulfobacteriota</taxon>
        <taxon>Desulfovibrionia</taxon>
        <taxon>Desulfovibrionales</taxon>
        <taxon>Desulfovibrionaceae</taxon>
        <taxon>Megalodesulfovibrio</taxon>
    </lineage>
</organism>
<reference evidence="4" key="2">
    <citation type="submission" date="2013-07" db="EMBL/GenBank/DDBJ databases">
        <authorList>
            <person name="Morais-Silva F.O."/>
            <person name="Rezende A.M."/>
            <person name="Pimentel C."/>
            <person name="Resende D.M."/>
            <person name="Santos C.I."/>
            <person name="Clemente C."/>
            <person name="de Oliveira L.M."/>
            <person name="da Silva S.M."/>
            <person name="Costa D.A."/>
            <person name="Varela-Raposo A."/>
            <person name="Horacio E.C.A."/>
            <person name="Matos M."/>
            <person name="Flores O."/>
            <person name="Ruiz J.C."/>
            <person name="Rodrigues-Pousada C."/>
        </authorList>
    </citation>
    <scope>NUCLEOTIDE SEQUENCE [LARGE SCALE GENOMIC DNA]</scope>
    <source>
        <strain evidence="4">ATCC 19364 / DSM 1382 / NCIMB 9332 / VKM B-1759</strain>
    </source>
</reference>
<accession>T2GBB5</accession>
<dbReference type="eggNOG" id="ENOG5033GTV">
    <property type="taxonomic scope" value="Bacteria"/>
</dbReference>
<dbReference type="PATRIC" id="fig|1121448.10.peg.1631"/>
<proteinExistence type="predicted"/>
<sequence length="167" mass="18070">MRFVSFLTSFLLLATVLLSTGAHAQTAPTARPEAQQQKPAPAAPVAPAAQAKPGVPLAIEHAGADAVGGSLAYKLKDLAGRSSLFQLSTADEKRIKLMVRTMEEFRDRPNEASVYSVVWVYSENESTLKYFLDVESGLVFAGTADEKAQALLSKTQELASRYGYLFE</sequence>
<feature type="chain" id="PRO_5004588296" description="Lipoprotein" evidence="2">
    <location>
        <begin position="25"/>
        <end position="167"/>
    </location>
</feature>
<reference evidence="3 4" key="1">
    <citation type="journal article" date="2013" name="J. Bacteriol.">
        <title>Roles of HynAB and Ech, the only two hydrogenases found in the model sulfate reducer Desulfovibrio gigas.</title>
        <authorList>
            <person name="Morais-Silva F.O."/>
            <person name="Santos C.I."/>
            <person name="Rodrigues R."/>
            <person name="Pereira I.A."/>
            <person name="Rodrigues-Pousada C."/>
        </authorList>
    </citation>
    <scope>NUCLEOTIDE SEQUENCE [LARGE SCALE GENOMIC DNA]</scope>
    <source>
        <strain evidence="4">ATCC 19364 / DSM 1382 / NCIMB 9332 / VKM B-1759</strain>
    </source>
</reference>
<dbReference type="KEGG" id="dgg:DGI_1644"/>
<dbReference type="OrthoDB" id="5453901at2"/>